<dbReference type="Gene3D" id="3.90.76.10">
    <property type="entry name" value="Dipeptide-binding Protein, Domain 1"/>
    <property type="match status" value="1"/>
</dbReference>
<evidence type="ECO:0000313" key="8">
    <source>
        <dbReference type="Proteomes" id="UP000323142"/>
    </source>
</evidence>
<evidence type="ECO:0000259" key="6">
    <source>
        <dbReference type="Pfam" id="PF00496"/>
    </source>
</evidence>
<sequence length="535" mass="58242">MKRLAVAGLGSALLAVAAPSQAQELKIGLASEATSIDPHFHNVGPNNALRKHIFEGLISNDENQKNIPELALSWKPISDTDWEFKLRPNVKFSNGMAFTARDVIYTLCRVPTVENSPSSFTVFTRGINAVETPDPQTVIFKMAAPSPLLPNNLATLGILSSELNGAQNVSYDPKGCKDMGTPPKSADFNDPAKAIGTGPYKLANYTRGQQVVLERNPGYWGTKPAWDRVVFRPVPNQGARVAGLLAGDVDIIETPPIQDFDRIKASGAQIVQGISNRIIYLHMDQFQGDGYKTPGIKGTDKNPFLDKRVREAVSKAINRPAIVERIMGGVAVAAGELLPTPLFGTSPDMKADTFNPDQAKKLLAEAGYPNGFEVTLGTPNDRYINDEKIAQAVAQMLSRVGIKVNVDAMTASTFFTRRNKYEFSLYLAGWGADSGEMANPLVALVATMNTQTGMGHTNRGRYSNPELDKLIVEAQATVDDAKREAILRRASKLAMSDYPLIPLHFEVTPWAVRKGLSYKPRIDQYTLATEVSPGT</sequence>
<comment type="subcellular location">
    <subcellularLocation>
        <location evidence="1">Periplasm</location>
    </subcellularLocation>
</comment>
<dbReference type="PANTHER" id="PTHR30290">
    <property type="entry name" value="PERIPLASMIC BINDING COMPONENT OF ABC TRANSPORTER"/>
    <property type="match status" value="1"/>
</dbReference>
<dbReference type="OrthoDB" id="9803988at2"/>
<comment type="similarity">
    <text evidence="2">Belongs to the bacterial solute-binding protein 5 family.</text>
</comment>
<protein>
    <submittedName>
        <fullName evidence="7">ABC transporter substrate-binding protein</fullName>
    </submittedName>
</protein>
<evidence type="ECO:0000256" key="4">
    <source>
        <dbReference type="ARBA" id="ARBA00022729"/>
    </source>
</evidence>
<dbReference type="InterPro" id="IPR039424">
    <property type="entry name" value="SBP_5"/>
</dbReference>
<dbReference type="AlphaFoldDB" id="A0A5B2VFL5"/>
<keyword evidence="3" id="KW-0813">Transport</keyword>
<reference evidence="7 8" key="2">
    <citation type="submission" date="2019-09" db="EMBL/GenBank/DDBJ databases">
        <authorList>
            <person name="Jin C."/>
        </authorList>
    </citation>
    <scope>NUCLEOTIDE SEQUENCE [LARGE SCALE GENOMIC DNA]</scope>
    <source>
        <strain evidence="7 8">BN140002</strain>
    </source>
</reference>
<dbReference type="GO" id="GO:0043190">
    <property type="term" value="C:ATP-binding cassette (ABC) transporter complex"/>
    <property type="evidence" value="ECO:0007669"/>
    <property type="project" value="InterPro"/>
</dbReference>
<organism evidence="7 8">
    <name type="scientific">Salinarimonas soli</name>
    <dbReference type="NCBI Taxonomy" id="1638099"/>
    <lineage>
        <taxon>Bacteria</taxon>
        <taxon>Pseudomonadati</taxon>
        <taxon>Pseudomonadota</taxon>
        <taxon>Alphaproteobacteria</taxon>
        <taxon>Hyphomicrobiales</taxon>
        <taxon>Salinarimonadaceae</taxon>
        <taxon>Salinarimonas</taxon>
    </lineage>
</organism>
<feature type="chain" id="PRO_5022672832" evidence="5">
    <location>
        <begin position="23"/>
        <end position="535"/>
    </location>
</feature>
<dbReference type="PIRSF" id="PIRSF002741">
    <property type="entry name" value="MppA"/>
    <property type="match status" value="1"/>
</dbReference>
<dbReference type="PANTHER" id="PTHR30290:SF9">
    <property type="entry name" value="OLIGOPEPTIDE-BINDING PROTEIN APPA"/>
    <property type="match status" value="1"/>
</dbReference>
<keyword evidence="8" id="KW-1185">Reference proteome</keyword>
<dbReference type="Pfam" id="PF00496">
    <property type="entry name" value="SBP_bac_5"/>
    <property type="match status" value="1"/>
</dbReference>
<dbReference type="InterPro" id="IPR000914">
    <property type="entry name" value="SBP_5_dom"/>
</dbReference>
<dbReference type="Gene3D" id="3.10.105.10">
    <property type="entry name" value="Dipeptide-binding Protein, Domain 3"/>
    <property type="match status" value="1"/>
</dbReference>
<dbReference type="Gene3D" id="3.40.190.10">
    <property type="entry name" value="Periplasmic binding protein-like II"/>
    <property type="match status" value="1"/>
</dbReference>
<dbReference type="EMBL" id="VUOA01000011">
    <property type="protein sequence ID" value="KAA2238353.1"/>
    <property type="molecule type" value="Genomic_DNA"/>
</dbReference>
<dbReference type="CDD" id="cd08498">
    <property type="entry name" value="PBP2_NikA_DppA_OppA_like_2"/>
    <property type="match status" value="1"/>
</dbReference>
<accession>A0A5B2VFL5</accession>
<comment type="caution">
    <text evidence="7">The sequence shown here is derived from an EMBL/GenBank/DDBJ whole genome shotgun (WGS) entry which is preliminary data.</text>
</comment>
<dbReference type="GO" id="GO:0030288">
    <property type="term" value="C:outer membrane-bounded periplasmic space"/>
    <property type="evidence" value="ECO:0007669"/>
    <property type="project" value="UniProtKB-ARBA"/>
</dbReference>
<dbReference type="GO" id="GO:0015833">
    <property type="term" value="P:peptide transport"/>
    <property type="evidence" value="ECO:0007669"/>
    <property type="project" value="TreeGrafter"/>
</dbReference>
<dbReference type="RefSeq" id="WP_149816041.1">
    <property type="nucleotide sequence ID" value="NZ_VUOA01000011.1"/>
</dbReference>
<keyword evidence="4 5" id="KW-0732">Signal</keyword>
<proteinExistence type="inferred from homology"/>
<evidence type="ECO:0000256" key="3">
    <source>
        <dbReference type="ARBA" id="ARBA00022448"/>
    </source>
</evidence>
<dbReference type="InterPro" id="IPR030678">
    <property type="entry name" value="Peptide/Ni-bd"/>
</dbReference>
<evidence type="ECO:0000313" key="7">
    <source>
        <dbReference type="EMBL" id="KAA2238353.1"/>
    </source>
</evidence>
<gene>
    <name evidence="7" type="ORF">F0L46_05445</name>
</gene>
<feature type="domain" description="Solute-binding protein family 5" evidence="6">
    <location>
        <begin position="67"/>
        <end position="446"/>
    </location>
</feature>
<dbReference type="GO" id="GO:1904680">
    <property type="term" value="F:peptide transmembrane transporter activity"/>
    <property type="evidence" value="ECO:0007669"/>
    <property type="project" value="TreeGrafter"/>
</dbReference>
<dbReference type="Proteomes" id="UP000323142">
    <property type="component" value="Unassembled WGS sequence"/>
</dbReference>
<name>A0A5B2VFL5_9HYPH</name>
<evidence type="ECO:0000256" key="5">
    <source>
        <dbReference type="SAM" id="SignalP"/>
    </source>
</evidence>
<feature type="signal peptide" evidence="5">
    <location>
        <begin position="1"/>
        <end position="22"/>
    </location>
</feature>
<evidence type="ECO:0000256" key="2">
    <source>
        <dbReference type="ARBA" id="ARBA00005695"/>
    </source>
</evidence>
<evidence type="ECO:0000256" key="1">
    <source>
        <dbReference type="ARBA" id="ARBA00004418"/>
    </source>
</evidence>
<reference evidence="7 8" key="1">
    <citation type="submission" date="2019-09" db="EMBL/GenBank/DDBJ databases">
        <title>Salinarimonas rosea gen. nov., sp. nov., a new member of the a-2 subgroup of the Proteobacteria.</title>
        <authorList>
            <person name="Liu J."/>
        </authorList>
    </citation>
    <scope>NUCLEOTIDE SEQUENCE [LARGE SCALE GENOMIC DNA]</scope>
    <source>
        <strain evidence="7 8">BN140002</strain>
    </source>
</reference>
<dbReference type="SUPFAM" id="SSF53850">
    <property type="entry name" value="Periplasmic binding protein-like II"/>
    <property type="match status" value="1"/>
</dbReference>